<dbReference type="eggNOG" id="COG4775">
    <property type="taxonomic scope" value="Bacteria"/>
</dbReference>
<keyword evidence="6" id="KW-1185">Reference proteome</keyword>
<evidence type="ECO:0000256" key="3">
    <source>
        <dbReference type="SAM" id="SignalP"/>
    </source>
</evidence>
<sequence>MHFKKSLFAVLLSGPVLTAAYSVAKAQQLPAKDSITVAVAPEYNSVSTFHRFWLGESYRKIWATPVKLRIIDLQKEKGGLKIVKLGGGMQTRSLRLVDPTGKEWALRTVQKYPEQGMAENLRATIAKDIAQDQVSTNHPFAALVVPTLASALGIPHSKPEIVYVGDDPGLGEYRERFANAVYLIEERSPFEKETDNTEKVQRKIQQNNDTRAEQQLTLRARMLDFLLGDWDRHEDNWRWLAEKDKDKGETTYIPVPRDRDKVFYKTTGVFPWVLTHQWLKTHLQPYSDNIRDVDHWSFNERYFDRYFLNELTAQDWKKEAAYVQQKLSNEVVLEAFKQMPDTIFKLNGAELMRHFISRRDKLDSLTQHYYRFLSIHVDVPASEKKEIIKVKNLDNGDVELSINNINKEGKKGRLVYKRIFDQHITKEVRLFGIGGEDTFVVEGAGSSRIRVRLVGGPAGNSYQVAADVKNKPFIYDQPDTANHFPARSLAKFRLANDTLVNRFDKNSFLYDRTGVLFNGGYNIDQGIQVALGYVIEKQGFRKEPYARKHEFWVNYNSGRRSFILDYVSDFKKAIGNNDLTVHANLLGPNNLSNFFGLGNNTENIDHDFDTDNGGPDREDGISYYRNRYNYLNADLKLGRQLGKHLRADVGVLFSYYMSSAADNEERFFNDFNIANPEAEVFANKLYGGFSGGLVYDSRDNISVPKKGIFWKTSFLAQHRLDEGSGSYGAVTAEFRFYLNPGKSGLVIANRIGGGTTIGSPTFFQRMQLGGVNSLRGFNSKRFTGNSMFYNNLDLRLKLFNFTSYLVPGTVGMVGFTDVGRVWEKGEHSNRWHQGYGAGLYVMPGEVILLQGTVGLSKEASMLYLSVGFNF</sequence>
<dbReference type="GO" id="GO:0019867">
    <property type="term" value="C:outer membrane"/>
    <property type="evidence" value="ECO:0007669"/>
    <property type="project" value="InterPro"/>
</dbReference>
<evidence type="ECO:0000259" key="4">
    <source>
        <dbReference type="Pfam" id="PF01103"/>
    </source>
</evidence>
<feature type="chain" id="PRO_5002972004" evidence="3">
    <location>
        <begin position="27"/>
        <end position="870"/>
    </location>
</feature>
<dbReference type="EMBL" id="CP001681">
    <property type="protein sequence ID" value="ACU04681.1"/>
    <property type="molecule type" value="Genomic_DNA"/>
</dbReference>
<dbReference type="OrthoDB" id="333971at2"/>
<dbReference type="InterPro" id="IPR051544">
    <property type="entry name" value="TPS_OM_transporter"/>
</dbReference>
<keyword evidence="2" id="KW-0472">Membrane</keyword>
<evidence type="ECO:0000256" key="2">
    <source>
        <dbReference type="ARBA" id="ARBA00023136"/>
    </source>
</evidence>
<evidence type="ECO:0000256" key="1">
    <source>
        <dbReference type="ARBA" id="ARBA00004370"/>
    </source>
</evidence>
<dbReference type="AlphaFoldDB" id="C6XZI5"/>
<dbReference type="Proteomes" id="UP000000852">
    <property type="component" value="Chromosome"/>
</dbReference>
<dbReference type="Pfam" id="PF01103">
    <property type="entry name" value="Omp85"/>
    <property type="match status" value="1"/>
</dbReference>
<accession>C6XZI5</accession>
<dbReference type="RefSeq" id="WP_015808293.1">
    <property type="nucleotide sequence ID" value="NC_013061.1"/>
</dbReference>
<dbReference type="GO" id="GO:0008320">
    <property type="term" value="F:protein transmembrane transporter activity"/>
    <property type="evidence" value="ECO:0007669"/>
    <property type="project" value="TreeGrafter"/>
</dbReference>
<reference evidence="5 6" key="1">
    <citation type="journal article" date="2009" name="Stand. Genomic Sci.">
        <title>Complete genome sequence of Pedobacter heparinus type strain (HIM 762-3).</title>
        <authorList>
            <person name="Han C."/>
            <person name="Spring S."/>
            <person name="Lapidus A."/>
            <person name="Del Rio T.G."/>
            <person name="Tice H."/>
            <person name="Copeland A."/>
            <person name="Cheng J.F."/>
            <person name="Lucas S."/>
            <person name="Chen F."/>
            <person name="Nolan M."/>
            <person name="Bruce D."/>
            <person name="Goodwin L."/>
            <person name="Pitluck S."/>
            <person name="Ivanova N."/>
            <person name="Mavromatis K."/>
            <person name="Mikhailova N."/>
            <person name="Pati A."/>
            <person name="Chen A."/>
            <person name="Palaniappan K."/>
            <person name="Land M."/>
            <person name="Hauser L."/>
            <person name="Chang Y.J."/>
            <person name="Jeffries C.C."/>
            <person name="Saunders E."/>
            <person name="Chertkov O."/>
            <person name="Brettin T."/>
            <person name="Goker M."/>
            <person name="Rohde M."/>
            <person name="Bristow J."/>
            <person name="Eisen J.A."/>
            <person name="Markowitz V."/>
            <person name="Hugenholtz P."/>
            <person name="Kyrpides N.C."/>
            <person name="Klenk H.P."/>
            <person name="Detter J.C."/>
        </authorList>
    </citation>
    <scope>NUCLEOTIDE SEQUENCE [LARGE SCALE GENOMIC DNA]</scope>
    <source>
        <strain evidence="6">ATCC 13125 / DSM 2366 / CIP 104194 / JCM 7457 / NBRC 12017 / NCIMB 9290 / NRRL B-14731 / HIM 762-3</strain>
    </source>
</reference>
<dbReference type="KEGG" id="phe:Phep_2477"/>
<name>C6XZI5_PEDHD</name>
<feature type="domain" description="Bacterial surface antigen (D15)" evidence="4">
    <location>
        <begin position="589"/>
        <end position="839"/>
    </location>
</feature>
<feature type="signal peptide" evidence="3">
    <location>
        <begin position="1"/>
        <end position="26"/>
    </location>
</feature>
<dbReference type="GO" id="GO:0046819">
    <property type="term" value="P:protein secretion by the type V secretion system"/>
    <property type="evidence" value="ECO:0007669"/>
    <property type="project" value="TreeGrafter"/>
</dbReference>
<dbReference type="PANTHER" id="PTHR34597">
    <property type="entry name" value="SLR1661 PROTEIN"/>
    <property type="match status" value="1"/>
</dbReference>
<comment type="subcellular location">
    <subcellularLocation>
        <location evidence="1">Membrane</location>
    </subcellularLocation>
</comment>
<protein>
    <submittedName>
        <fullName evidence="5">Surface antigen (D15)</fullName>
    </submittedName>
</protein>
<proteinExistence type="predicted"/>
<dbReference type="STRING" id="485917.Phep_2477"/>
<keyword evidence="3" id="KW-0732">Signal</keyword>
<organism evidence="5 6">
    <name type="scientific">Pedobacter heparinus (strain ATCC 13125 / DSM 2366 / CIP 104194 / JCM 7457 / NBRC 12017 / NCIMB 9290 / NRRL B-14731 / HIM 762-3)</name>
    <dbReference type="NCBI Taxonomy" id="485917"/>
    <lineage>
        <taxon>Bacteria</taxon>
        <taxon>Pseudomonadati</taxon>
        <taxon>Bacteroidota</taxon>
        <taxon>Sphingobacteriia</taxon>
        <taxon>Sphingobacteriales</taxon>
        <taxon>Sphingobacteriaceae</taxon>
        <taxon>Pedobacter</taxon>
    </lineage>
</organism>
<evidence type="ECO:0000313" key="6">
    <source>
        <dbReference type="Proteomes" id="UP000000852"/>
    </source>
</evidence>
<dbReference type="GO" id="GO:0098046">
    <property type="term" value="C:type V protein secretion system complex"/>
    <property type="evidence" value="ECO:0007669"/>
    <property type="project" value="TreeGrafter"/>
</dbReference>
<dbReference type="HOGENOM" id="CLU_007496_0_0_10"/>
<evidence type="ECO:0000313" key="5">
    <source>
        <dbReference type="EMBL" id="ACU04681.1"/>
    </source>
</evidence>
<dbReference type="PANTHER" id="PTHR34597:SF3">
    <property type="entry name" value="OUTER MEMBRANE TRANSPORTER CDIB"/>
    <property type="match status" value="1"/>
</dbReference>
<dbReference type="InterPro" id="IPR000184">
    <property type="entry name" value="Bac_surfAg_D15"/>
</dbReference>
<gene>
    <name evidence="5" type="ordered locus">Phep_2477</name>
</gene>
<dbReference type="Gene3D" id="2.40.160.50">
    <property type="entry name" value="membrane protein fhac: a member of the omp85/tpsb transporter family"/>
    <property type="match status" value="1"/>
</dbReference>